<gene>
    <name evidence="2" type="ORF">LMG32289_05595</name>
</gene>
<comment type="caution">
    <text evidence="2">The sequence shown here is derived from an EMBL/GenBank/DDBJ whole genome shotgun (WGS) entry which is preliminary data.</text>
</comment>
<sequence length="102" mass="10713">MQKSMVAAVALVSVAGCAAAPTAGSPLTLIGEIHIKGNEPFPTVMLETDSHVVWELSGLDVAQARPFTGQRVTVRGTVTRAPDSHTWLPAIRLDGSPKTAPR</sequence>
<keyword evidence="3" id="KW-1185">Reference proteome</keyword>
<evidence type="ECO:0000313" key="3">
    <source>
        <dbReference type="Proteomes" id="UP000706525"/>
    </source>
</evidence>
<feature type="chain" id="PRO_5045035739" description="DUF5666 domain-containing protein" evidence="1">
    <location>
        <begin position="19"/>
        <end position="102"/>
    </location>
</feature>
<proteinExistence type="predicted"/>
<name>A0ABM8XVH2_9BURK</name>
<evidence type="ECO:0000256" key="1">
    <source>
        <dbReference type="SAM" id="SignalP"/>
    </source>
</evidence>
<organism evidence="2 3">
    <name type="scientific">Cupriavidus pampae</name>
    <dbReference type="NCBI Taxonomy" id="659251"/>
    <lineage>
        <taxon>Bacteria</taxon>
        <taxon>Pseudomonadati</taxon>
        <taxon>Pseudomonadota</taxon>
        <taxon>Betaproteobacteria</taxon>
        <taxon>Burkholderiales</taxon>
        <taxon>Burkholderiaceae</taxon>
        <taxon>Cupriavidus</taxon>
    </lineage>
</organism>
<keyword evidence="1" id="KW-0732">Signal</keyword>
<protein>
    <recommendedName>
        <fullName evidence="4">DUF5666 domain-containing protein</fullName>
    </recommendedName>
</protein>
<reference evidence="2 3" key="1">
    <citation type="submission" date="2021-08" db="EMBL/GenBank/DDBJ databases">
        <authorList>
            <person name="Peeters C."/>
        </authorList>
    </citation>
    <scope>NUCLEOTIDE SEQUENCE [LARGE SCALE GENOMIC DNA]</scope>
    <source>
        <strain evidence="2 3">LMG 32289</strain>
    </source>
</reference>
<dbReference type="EMBL" id="CAJZAG010000012">
    <property type="protein sequence ID" value="CAG9184360.1"/>
    <property type="molecule type" value="Genomic_DNA"/>
</dbReference>
<evidence type="ECO:0000313" key="2">
    <source>
        <dbReference type="EMBL" id="CAG9184360.1"/>
    </source>
</evidence>
<accession>A0ABM8XVH2</accession>
<evidence type="ECO:0008006" key="4">
    <source>
        <dbReference type="Google" id="ProtNLM"/>
    </source>
</evidence>
<dbReference type="PROSITE" id="PS51257">
    <property type="entry name" value="PROKAR_LIPOPROTEIN"/>
    <property type="match status" value="1"/>
</dbReference>
<dbReference type="Proteomes" id="UP000706525">
    <property type="component" value="Unassembled WGS sequence"/>
</dbReference>
<feature type="signal peptide" evidence="1">
    <location>
        <begin position="1"/>
        <end position="18"/>
    </location>
</feature>